<feature type="region of interest" description="Disordered" evidence="1">
    <location>
        <begin position="70"/>
        <end position="96"/>
    </location>
</feature>
<evidence type="ECO:0000313" key="3">
    <source>
        <dbReference type="Proteomes" id="UP000054567"/>
    </source>
</evidence>
<evidence type="ECO:0000256" key="1">
    <source>
        <dbReference type="SAM" id="MobiDB-lite"/>
    </source>
</evidence>
<dbReference type="Gene3D" id="1.10.510.10">
    <property type="entry name" value="Transferase(Phosphotransferase) domain 1"/>
    <property type="match status" value="1"/>
</dbReference>
<reference evidence="2 3" key="1">
    <citation type="submission" date="2007-06" db="EMBL/GenBank/DDBJ databases">
        <title>The Genome Sequence of Coccidioides posadasii RMSCC_3488.</title>
        <authorList>
            <consortium name="Coccidioides Genome Resources Consortium"/>
            <consortium name="The Broad Institute Genome Sequencing Platform"/>
            <person name="Henn M.R."/>
            <person name="Sykes S."/>
            <person name="Young S."/>
            <person name="Jaffe D."/>
            <person name="Berlin A."/>
            <person name="Alvarez P."/>
            <person name="Butler J."/>
            <person name="Gnerre S."/>
            <person name="Grabherr M."/>
            <person name="Mauceli E."/>
            <person name="Brockman W."/>
            <person name="Kodira C."/>
            <person name="Alvarado L."/>
            <person name="Zeng Q."/>
            <person name="Crawford M."/>
            <person name="Antoine C."/>
            <person name="Devon K."/>
            <person name="Galgiani J."/>
            <person name="Orsborn K."/>
            <person name="Lewis M.L."/>
            <person name="Nusbaum C."/>
            <person name="Galagan J."/>
            <person name="Birren B."/>
        </authorList>
    </citation>
    <scope>NUCLEOTIDE SEQUENCE [LARGE SCALE GENOMIC DNA]</scope>
    <source>
        <strain evidence="2 3">RMSCC 3488</strain>
    </source>
</reference>
<name>A0A0J6I7X3_COCPO</name>
<dbReference type="AlphaFoldDB" id="A0A0J6I7X3"/>
<dbReference type="VEuPathDB" id="FungiDB:CPAG_03901"/>
<evidence type="ECO:0008006" key="4">
    <source>
        <dbReference type="Google" id="ProtNLM"/>
    </source>
</evidence>
<dbReference type="InterPro" id="IPR016477">
    <property type="entry name" value="Fructo-/Ketosamine-3-kinase"/>
</dbReference>
<gene>
    <name evidence="2" type="ORF">CPAG_03901</name>
</gene>
<protein>
    <recommendedName>
        <fullName evidence="4">Protein-ribulosamine 3-kinase</fullName>
    </recommendedName>
</protein>
<organism evidence="2 3">
    <name type="scientific">Coccidioides posadasii RMSCC 3488</name>
    <dbReference type="NCBI Taxonomy" id="454284"/>
    <lineage>
        <taxon>Eukaryota</taxon>
        <taxon>Fungi</taxon>
        <taxon>Dikarya</taxon>
        <taxon>Ascomycota</taxon>
        <taxon>Pezizomycotina</taxon>
        <taxon>Eurotiomycetes</taxon>
        <taxon>Eurotiomycetidae</taxon>
        <taxon>Onygenales</taxon>
        <taxon>Onygenaceae</taxon>
        <taxon>Coccidioides</taxon>
    </lineage>
</organism>
<sequence length="96" mass="10694">MLPHLTARQTQDGESIKSTLIHGDFWEGNTGTDAETGNTYIFDACSFYAHYKMGLGMRRKALHEINTKALSKGTPSGWSQASRLRRRTPGAHDDLL</sequence>
<reference evidence="3" key="2">
    <citation type="journal article" date="2009" name="Genome Res.">
        <title>Comparative genomic analyses of the human fungal pathogens Coccidioides and their relatives.</title>
        <authorList>
            <person name="Sharpton T.J."/>
            <person name="Stajich J.E."/>
            <person name="Rounsley S.D."/>
            <person name="Gardner M.J."/>
            <person name="Wortman J.R."/>
            <person name="Jordar V.S."/>
            <person name="Maiti R."/>
            <person name="Kodira C.D."/>
            <person name="Neafsey D.E."/>
            <person name="Zeng Q."/>
            <person name="Hung C.-Y."/>
            <person name="McMahan C."/>
            <person name="Muszewska A."/>
            <person name="Grynberg M."/>
            <person name="Mandel M.A."/>
            <person name="Kellner E.M."/>
            <person name="Barker B.M."/>
            <person name="Galgiani J.N."/>
            <person name="Orbach M.J."/>
            <person name="Kirkland T.N."/>
            <person name="Cole G.T."/>
            <person name="Henn M.R."/>
            <person name="Birren B.W."/>
            <person name="Taylor J.W."/>
        </authorList>
    </citation>
    <scope>NUCLEOTIDE SEQUENCE [LARGE SCALE GENOMIC DNA]</scope>
    <source>
        <strain evidence="3">RMSCC 3488</strain>
    </source>
</reference>
<proteinExistence type="predicted"/>
<evidence type="ECO:0000313" key="2">
    <source>
        <dbReference type="EMBL" id="KMM67567.1"/>
    </source>
</evidence>
<accession>A0A0J6I7X3</accession>
<reference evidence="3" key="3">
    <citation type="journal article" date="2010" name="Genome Res.">
        <title>Population genomic sequencing of Coccidioides fungi reveals recent hybridization and transposon control.</title>
        <authorList>
            <person name="Neafsey D.E."/>
            <person name="Barker B.M."/>
            <person name="Sharpton T.J."/>
            <person name="Stajich J.E."/>
            <person name="Park D.J."/>
            <person name="Whiston E."/>
            <person name="Hung C.-Y."/>
            <person name="McMahan C."/>
            <person name="White J."/>
            <person name="Sykes S."/>
            <person name="Heiman D."/>
            <person name="Young S."/>
            <person name="Zeng Q."/>
            <person name="Abouelleil A."/>
            <person name="Aftuck L."/>
            <person name="Bessette D."/>
            <person name="Brown A."/>
            <person name="FitzGerald M."/>
            <person name="Lui A."/>
            <person name="Macdonald J.P."/>
            <person name="Priest M."/>
            <person name="Orbach M.J."/>
            <person name="Galgiani J.N."/>
            <person name="Kirkland T.N."/>
            <person name="Cole G.T."/>
            <person name="Birren B.W."/>
            <person name="Henn M.R."/>
            <person name="Taylor J.W."/>
            <person name="Rounsley S.D."/>
        </authorList>
    </citation>
    <scope>NUCLEOTIDE SEQUENCE [LARGE SCALE GENOMIC DNA]</scope>
    <source>
        <strain evidence="3">RMSCC 3488</strain>
    </source>
</reference>
<dbReference type="Pfam" id="PF03881">
    <property type="entry name" value="Fructosamin_kin"/>
    <property type="match status" value="1"/>
</dbReference>
<dbReference type="EMBL" id="DS268110">
    <property type="protein sequence ID" value="KMM67567.1"/>
    <property type="molecule type" value="Genomic_DNA"/>
</dbReference>
<dbReference type="Proteomes" id="UP000054567">
    <property type="component" value="Unassembled WGS sequence"/>
</dbReference>
<feature type="compositionally biased region" description="Polar residues" evidence="1">
    <location>
        <begin position="73"/>
        <end position="82"/>
    </location>
</feature>